<dbReference type="KEGG" id="lamb:KBB96_04570"/>
<dbReference type="RefSeq" id="WP_211632815.1">
    <property type="nucleotide sequence ID" value="NZ_CP073100.1"/>
</dbReference>
<name>A0A975J185_9BACT</name>
<evidence type="ECO:0000313" key="3">
    <source>
        <dbReference type="Proteomes" id="UP000676169"/>
    </source>
</evidence>
<keyword evidence="1" id="KW-0472">Membrane</keyword>
<proteinExistence type="predicted"/>
<keyword evidence="1" id="KW-1133">Transmembrane helix</keyword>
<protein>
    <submittedName>
        <fullName evidence="2">Uncharacterized protein</fullName>
    </submittedName>
</protein>
<reference evidence="2" key="1">
    <citation type="submission" date="2021-04" db="EMBL/GenBank/DDBJ databases">
        <title>Luteolibacter sp. 32A isolated from the skin of an Anderson's salamander (Ambystoma andersonii).</title>
        <authorList>
            <person name="Spergser J."/>
            <person name="Busse H.-J."/>
        </authorList>
    </citation>
    <scope>NUCLEOTIDE SEQUENCE</scope>
    <source>
        <strain evidence="2">32A</strain>
    </source>
</reference>
<sequence>MKTRVIRRRTSGYVSYVIVLSFGLLLSLLMVAAYRNSQRAQDIQKDIQIRTDFVSKEDAIIRSVVAIVPNRAMRCMMTTSESNATTNAQLLWGTIFNDALDQANARNAIPSLVAGNLSLNTTYKGNTGDSTLTSVSTIFDPIEGDDTYTISGFSGTRYAASGLNHSLGTGFPAPLNTTDTGAGTTGDISTQAGDILYPIISSRKYYGTLSNGYSDVVVTSASTQFAKLKYPRINFGYAKPGDWFVAKRNWWAFSLNIYQNDYGTRIDQEKDYVVSIYEIPSQLSISSNAFTALGRFASGDAWQNVTIQGRVFAGKAQVEGGASLDALTSRRSMTLSSDSVIGGQSFGGNSPFTPGLREQFEIDNSTTGEFYPVSLPSESGRAVFVPINRGIEFFDRFGLSAESNTISKTTWNNYSVGALQCSMKLDVISVQSTTGPTGSQNPTQLRFTYKKNGLDVVKTLNPSDMLSAGGTAPFDMTPLSGSRPCIRVYPQLIPAYVQTTLSGDSVTTPNATYGTINNSLVVNVDYTVSTNIRKPAYPCLDNDIAVAMTNCTDMTAFTKGFSLVTNMRLYIGDDFNIVPSSGTTYPPASLYAPERRYGTDVDPWKVELGGQVGSLAADDKTTPIRPLDMKTSSGAMMAADKITVNLKPITDPANLPPIYMMNWLVMIEERRKEFF</sequence>
<feature type="transmembrane region" description="Helical" evidence="1">
    <location>
        <begin position="12"/>
        <end position="34"/>
    </location>
</feature>
<keyword evidence="3" id="KW-1185">Reference proteome</keyword>
<organism evidence="2 3">
    <name type="scientific">Luteolibacter ambystomatis</name>
    <dbReference type="NCBI Taxonomy" id="2824561"/>
    <lineage>
        <taxon>Bacteria</taxon>
        <taxon>Pseudomonadati</taxon>
        <taxon>Verrucomicrobiota</taxon>
        <taxon>Verrucomicrobiia</taxon>
        <taxon>Verrucomicrobiales</taxon>
        <taxon>Verrucomicrobiaceae</taxon>
        <taxon>Luteolibacter</taxon>
    </lineage>
</organism>
<evidence type="ECO:0000313" key="2">
    <source>
        <dbReference type="EMBL" id="QUE52168.1"/>
    </source>
</evidence>
<gene>
    <name evidence="2" type="ORF">KBB96_04570</name>
</gene>
<accession>A0A975J185</accession>
<dbReference type="AlphaFoldDB" id="A0A975J185"/>
<dbReference type="Proteomes" id="UP000676169">
    <property type="component" value="Chromosome"/>
</dbReference>
<evidence type="ECO:0000256" key="1">
    <source>
        <dbReference type="SAM" id="Phobius"/>
    </source>
</evidence>
<keyword evidence="1" id="KW-0812">Transmembrane</keyword>
<dbReference type="EMBL" id="CP073100">
    <property type="protein sequence ID" value="QUE52168.1"/>
    <property type="molecule type" value="Genomic_DNA"/>
</dbReference>